<keyword evidence="1" id="KW-1133">Transmembrane helix</keyword>
<evidence type="ECO:0000313" key="3">
    <source>
        <dbReference type="Proteomes" id="UP000199622"/>
    </source>
</evidence>
<feature type="transmembrane region" description="Helical" evidence="1">
    <location>
        <begin position="52"/>
        <end position="71"/>
    </location>
</feature>
<gene>
    <name evidence="2" type="ORF">SAMN04489727_6206</name>
</gene>
<dbReference type="EMBL" id="FNSO01000004">
    <property type="protein sequence ID" value="SED05581.1"/>
    <property type="molecule type" value="Genomic_DNA"/>
</dbReference>
<keyword evidence="1" id="KW-0812">Transmembrane</keyword>
<sequence length="198" mass="20485">MSDAAALLGGLATGALGAYAYYSPALRPLAHAFTLWIALLAAVVPGARDGRAILRAAVALAAAVVAFYYGKDVMYGIRYPGMPYSVNLEQLALWLVLAALAGTAAGLVFGPIGREDVRGTVSTALAAGLLIGEVVRRSDRADGVVFTVATLLALALVLARGIRSRRQAVRVAAWLVPMALAGFLLVSGPDVLEQLLLG</sequence>
<keyword evidence="1" id="KW-0472">Membrane</keyword>
<protein>
    <submittedName>
        <fullName evidence="2">Uncharacterized protein</fullName>
    </submittedName>
</protein>
<dbReference type="AlphaFoldDB" id="A0A1H4XL27"/>
<evidence type="ECO:0000313" key="2">
    <source>
        <dbReference type="EMBL" id="SED05581.1"/>
    </source>
</evidence>
<feature type="transmembrane region" description="Helical" evidence="1">
    <location>
        <begin position="171"/>
        <end position="188"/>
    </location>
</feature>
<name>A0A1H4XL27_9PSEU</name>
<dbReference type="Proteomes" id="UP000199622">
    <property type="component" value="Unassembled WGS sequence"/>
</dbReference>
<evidence type="ECO:0000256" key="1">
    <source>
        <dbReference type="SAM" id="Phobius"/>
    </source>
</evidence>
<feature type="transmembrane region" description="Helical" evidence="1">
    <location>
        <begin position="91"/>
        <end position="110"/>
    </location>
</feature>
<organism evidence="2 3">
    <name type="scientific">Amycolatopsis tolypomycina</name>
    <dbReference type="NCBI Taxonomy" id="208445"/>
    <lineage>
        <taxon>Bacteria</taxon>
        <taxon>Bacillati</taxon>
        <taxon>Actinomycetota</taxon>
        <taxon>Actinomycetes</taxon>
        <taxon>Pseudonocardiales</taxon>
        <taxon>Pseudonocardiaceae</taxon>
        <taxon>Amycolatopsis</taxon>
    </lineage>
</organism>
<keyword evidence="3" id="KW-1185">Reference proteome</keyword>
<reference evidence="3" key="1">
    <citation type="submission" date="2016-10" db="EMBL/GenBank/DDBJ databases">
        <authorList>
            <person name="Varghese N."/>
            <person name="Submissions S."/>
        </authorList>
    </citation>
    <scope>NUCLEOTIDE SEQUENCE [LARGE SCALE GENOMIC DNA]</scope>
    <source>
        <strain evidence="3">DSM 44544</strain>
    </source>
</reference>
<proteinExistence type="predicted"/>
<feature type="transmembrane region" description="Helical" evidence="1">
    <location>
        <begin position="141"/>
        <end position="159"/>
    </location>
</feature>
<feature type="transmembrane region" description="Helical" evidence="1">
    <location>
        <begin position="30"/>
        <end position="47"/>
    </location>
</feature>
<accession>A0A1H4XL27</accession>